<dbReference type="InterPro" id="IPR036282">
    <property type="entry name" value="Glutathione-S-Trfase_C_sf"/>
</dbReference>
<dbReference type="AlphaFoldDB" id="A0A0D2GZ64"/>
<name>A0A0D2GZ64_9EURO</name>
<protein>
    <submittedName>
        <fullName evidence="2">Uncharacterized protein</fullName>
    </submittedName>
</protein>
<dbReference type="RefSeq" id="XP_016628948.1">
    <property type="nucleotide sequence ID" value="XM_016780009.1"/>
</dbReference>
<feature type="region of interest" description="Disordered" evidence="1">
    <location>
        <begin position="291"/>
        <end position="314"/>
    </location>
</feature>
<accession>A0A0D2GZ64</accession>
<sequence>MSPSVDLELMCQGHYYRQAGRFNLFHLEKFLSAIERYAEQVNRSSGVLAAWLLQQKHDYGDGDALWRVGNRMTYADISFISWNRGLASFSKRASTTKPSFCFSKSGKAKLSRWRRSKECLSELFKKGVSASSCADATPHSPLVFSACGAIETEMTTLSQDDLAELPTPDMITLLFKCHKSTTALSVLPTRPFIEIKALLLAALESRNLKTLPDSSAPLPEDPEELEFGVLADKKDPSKGWIPLDMKEQEITGAKGNKKKVGGKSSILNSNPLAAGLGDGAWIAYRLKVKHKEPQVEDEDHESGTPDVEIDEDPGFDVILPSFEDEAE</sequence>
<evidence type="ECO:0000313" key="2">
    <source>
        <dbReference type="EMBL" id="KIX94825.1"/>
    </source>
</evidence>
<dbReference type="SUPFAM" id="SSF47616">
    <property type="entry name" value="GST C-terminal domain-like"/>
    <property type="match status" value="1"/>
</dbReference>
<dbReference type="STRING" id="1442371.A0A0D2GZ64"/>
<proteinExistence type="predicted"/>
<dbReference type="Gene3D" id="1.20.1050.10">
    <property type="match status" value="1"/>
</dbReference>
<dbReference type="GeneID" id="27715261"/>
<dbReference type="VEuPathDB" id="FungiDB:Z520_09515"/>
<reference evidence="2 3" key="1">
    <citation type="submission" date="2015-01" db="EMBL/GenBank/DDBJ databases">
        <title>The Genome Sequence of Fonsecaea multimorphosa CBS 102226.</title>
        <authorList>
            <consortium name="The Broad Institute Genomics Platform"/>
            <person name="Cuomo C."/>
            <person name="de Hoog S."/>
            <person name="Gorbushina A."/>
            <person name="Stielow B."/>
            <person name="Teixiera M."/>
            <person name="Abouelleil A."/>
            <person name="Chapman S.B."/>
            <person name="Priest M."/>
            <person name="Young S.K."/>
            <person name="Wortman J."/>
            <person name="Nusbaum C."/>
            <person name="Birren B."/>
        </authorList>
    </citation>
    <scope>NUCLEOTIDE SEQUENCE [LARGE SCALE GENOMIC DNA]</scope>
    <source>
        <strain evidence="2 3">CBS 102226</strain>
    </source>
</reference>
<gene>
    <name evidence="2" type="ORF">Z520_09515</name>
</gene>
<evidence type="ECO:0000313" key="3">
    <source>
        <dbReference type="Proteomes" id="UP000053411"/>
    </source>
</evidence>
<keyword evidence="3" id="KW-1185">Reference proteome</keyword>
<dbReference type="EMBL" id="KN848085">
    <property type="protein sequence ID" value="KIX94825.1"/>
    <property type="molecule type" value="Genomic_DNA"/>
</dbReference>
<dbReference type="Proteomes" id="UP000053411">
    <property type="component" value="Unassembled WGS sequence"/>
</dbReference>
<organism evidence="2 3">
    <name type="scientific">Fonsecaea multimorphosa CBS 102226</name>
    <dbReference type="NCBI Taxonomy" id="1442371"/>
    <lineage>
        <taxon>Eukaryota</taxon>
        <taxon>Fungi</taxon>
        <taxon>Dikarya</taxon>
        <taxon>Ascomycota</taxon>
        <taxon>Pezizomycotina</taxon>
        <taxon>Eurotiomycetes</taxon>
        <taxon>Chaetothyriomycetidae</taxon>
        <taxon>Chaetothyriales</taxon>
        <taxon>Herpotrichiellaceae</taxon>
        <taxon>Fonsecaea</taxon>
    </lineage>
</organism>
<dbReference type="OrthoDB" id="5376498at2759"/>
<evidence type="ECO:0000256" key="1">
    <source>
        <dbReference type="SAM" id="MobiDB-lite"/>
    </source>
</evidence>